<dbReference type="PANTHER" id="PTHR45431:SF3">
    <property type="entry name" value="RHODANESE-LIKE DOMAIN-CONTAINING PROTEIN 15, CHLOROPLASTIC"/>
    <property type="match status" value="1"/>
</dbReference>
<dbReference type="SUPFAM" id="SSF52821">
    <property type="entry name" value="Rhodanese/Cell cycle control phosphatase"/>
    <property type="match status" value="1"/>
</dbReference>
<dbReference type="SUPFAM" id="SSF53850">
    <property type="entry name" value="Periplasmic binding protein-like II"/>
    <property type="match status" value="1"/>
</dbReference>
<dbReference type="InterPro" id="IPR052367">
    <property type="entry name" value="Thiosulfate_ST/Rhodanese-like"/>
</dbReference>
<evidence type="ECO:0000259" key="2">
    <source>
        <dbReference type="PROSITE" id="PS50206"/>
    </source>
</evidence>
<feature type="signal peptide" evidence="1">
    <location>
        <begin position="1"/>
        <end position="23"/>
    </location>
</feature>
<dbReference type="RefSeq" id="WP_103045015.1">
    <property type="nucleotide sequence ID" value="NZ_BAABBP010000008.1"/>
</dbReference>
<feature type="domain" description="Rhodanese" evidence="2">
    <location>
        <begin position="283"/>
        <end position="387"/>
    </location>
</feature>
<dbReference type="InterPro" id="IPR001763">
    <property type="entry name" value="Rhodanese-like_dom"/>
</dbReference>
<keyword evidence="1" id="KW-0732">Signal</keyword>
<dbReference type="CDD" id="cd00158">
    <property type="entry name" value="RHOD"/>
    <property type="match status" value="1"/>
</dbReference>
<organism evidence="3 4">
    <name type="scientific">Comamonas faecalis</name>
    <dbReference type="NCBI Taxonomy" id="1387849"/>
    <lineage>
        <taxon>Bacteria</taxon>
        <taxon>Pseudomonadati</taxon>
        <taxon>Pseudomonadota</taxon>
        <taxon>Betaproteobacteria</taxon>
        <taxon>Burkholderiales</taxon>
        <taxon>Comamonadaceae</taxon>
        <taxon>Comamonas</taxon>
    </lineage>
</organism>
<dbReference type="InterPro" id="IPR036873">
    <property type="entry name" value="Rhodanese-like_dom_sf"/>
</dbReference>
<dbReference type="EMBL" id="BAABBP010000008">
    <property type="protein sequence ID" value="GAA3991106.1"/>
    <property type="molecule type" value="Genomic_DNA"/>
</dbReference>
<dbReference type="Pfam" id="PF00581">
    <property type="entry name" value="Rhodanese"/>
    <property type="match status" value="1"/>
</dbReference>
<accession>A0ABP7R1K5</accession>
<dbReference type="Proteomes" id="UP001501627">
    <property type="component" value="Unassembled WGS sequence"/>
</dbReference>
<dbReference type="InterPro" id="IPR001307">
    <property type="entry name" value="Thiosulphate_STrfase_CS"/>
</dbReference>
<proteinExistence type="predicted"/>
<dbReference type="Gene3D" id="3.40.190.10">
    <property type="entry name" value="Periplasmic binding protein-like II"/>
    <property type="match status" value="2"/>
</dbReference>
<evidence type="ECO:0000256" key="1">
    <source>
        <dbReference type="SAM" id="SignalP"/>
    </source>
</evidence>
<feature type="chain" id="PRO_5045510680" description="Rhodanese domain-containing protein" evidence="1">
    <location>
        <begin position="24"/>
        <end position="387"/>
    </location>
</feature>
<comment type="caution">
    <text evidence="3">The sequence shown here is derived from an EMBL/GenBank/DDBJ whole genome shotgun (WGS) entry which is preliminary data.</text>
</comment>
<name>A0ABP7R1K5_9BURK</name>
<protein>
    <recommendedName>
        <fullName evidence="2">Rhodanese domain-containing protein</fullName>
    </recommendedName>
</protein>
<evidence type="ECO:0000313" key="4">
    <source>
        <dbReference type="Proteomes" id="UP001501627"/>
    </source>
</evidence>
<dbReference type="PROSITE" id="PS50206">
    <property type="entry name" value="RHODANESE_3"/>
    <property type="match status" value="1"/>
</dbReference>
<dbReference type="Gene3D" id="3.40.250.10">
    <property type="entry name" value="Rhodanese-like domain"/>
    <property type="match status" value="1"/>
</dbReference>
<evidence type="ECO:0000313" key="3">
    <source>
        <dbReference type="EMBL" id="GAA3991106.1"/>
    </source>
</evidence>
<dbReference type="PROSITE" id="PS00380">
    <property type="entry name" value="RHODANESE_1"/>
    <property type="match status" value="1"/>
</dbReference>
<dbReference type="SMART" id="SM00450">
    <property type="entry name" value="RHOD"/>
    <property type="match status" value="1"/>
</dbReference>
<dbReference type="PANTHER" id="PTHR45431">
    <property type="entry name" value="RHODANESE-LIKE DOMAIN-CONTAINING PROTEIN 15, CHLOROPLASTIC"/>
    <property type="match status" value="1"/>
</dbReference>
<reference evidence="4" key="1">
    <citation type="journal article" date="2019" name="Int. J. Syst. Evol. Microbiol.">
        <title>The Global Catalogue of Microorganisms (GCM) 10K type strain sequencing project: providing services to taxonomists for standard genome sequencing and annotation.</title>
        <authorList>
            <consortium name="The Broad Institute Genomics Platform"/>
            <consortium name="The Broad Institute Genome Sequencing Center for Infectious Disease"/>
            <person name="Wu L."/>
            <person name="Ma J."/>
        </authorList>
    </citation>
    <scope>NUCLEOTIDE SEQUENCE [LARGE SCALE GENOMIC DNA]</scope>
    <source>
        <strain evidence="4">JCM 17561</strain>
    </source>
</reference>
<keyword evidence="4" id="KW-1185">Reference proteome</keyword>
<gene>
    <name evidence="3" type="ORF">GCM10022279_12800</name>
</gene>
<dbReference type="Pfam" id="PF12974">
    <property type="entry name" value="Phosphonate-bd"/>
    <property type="match status" value="1"/>
</dbReference>
<sequence length="387" mass="41322">MKDWVHALCALVLAGAGVLPALAQPRVLINPGDQAEGNRLAVFNAWEGVIEAGLRKAGAAGAQAHLSGDATADMGAGRAHVYDVIVAPAPTVGSALRHGYVPLLGVGETARAVLVTGADSAIDGWSKSRGKRLGLPGQDSVVTYLLRGEVQAGNTTLAQQYASIYQTRYQDALLVCLQLRQCDVVAVERSVAQKWLDGGQKVKIVWQSREVPGLAVALRKGAPVAADALRAALADAWPRVDERPAAQLSARDFDYVATLGYFTPRVLAGATLVEDPAQVQQLLANGAHYIDTRNDEEFAAGHVPGAVLVPYVEKSAKDPGYDARQDAFDLKRLSQDKGQALIFGCNGAECWKSFKASHAALKAGYKQVYWFRTGFPAWRDAGLKVER</sequence>